<protein>
    <submittedName>
        <fullName evidence="1">Uncharacterized protein</fullName>
    </submittedName>
</protein>
<dbReference type="EMBL" id="JAHRIO010041271">
    <property type="protein sequence ID" value="MEQ2172013.1"/>
    <property type="molecule type" value="Genomic_DNA"/>
</dbReference>
<accession>A0ABV0NKT0</accession>
<sequence>MGVIGGCRKKESGRNFWRADFSTAAVVSVTLTQCINIGLCSVLSRRRPRHLEGKSVFILTCRKGNIYKLFPVEGSPSGQVKTRVLMETQNSSSSLLKLSVNFYT</sequence>
<dbReference type="Proteomes" id="UP001476798">
    <property type="component" value="Unassembled WGS sequence"/>
</dbReference>
<evidence type="ECO:0000313" key="1">
    <source>
        <dbReference type="EMBL" id="MEQ2172013.1"/>
    </source>
</evidence>
<name>A0ABV0NKT0_9TELE</name>
<comment type="caution">
    <text evidence="1">The sequence shown here is derived from an EMBL/GenBank/DDBJ whole genome shotgun (WGS) entry which is preliminary data.</text>
</comment>
<evidence type="ECO:0000313" key="2">
    <source>
        <dbReference type="Proteomes" id="UP001476798"/>
    </source>
</evidence>
<gene>
    <name evidence="1" type="ORF">GOODEAATRI_016571</name>
</gene>
<reference evidence="1 2" key="1">
    <citation type="submission" date="2021-06" db="EMBL/GenBank/DDBJ databases">
        <authorList>
            <person name="Palmer J.M."/>
        </authorList>
    </citation>
    <scope>NUCLEOTIDE SEQUENCE [LARGE SCALE GENOMIC DNA]</scope>
    <source>
        <strain evidence="1 2">GA_2019</strain>
        <tissue evidence="1">Muscle</tissue>
    </source>
</reference>
<keyword evidence="2" id="KW-1185">Reference proteome</keyword>
<organism evidence="1 2">
    <name type="scientific">Goodea atripinnis</name>
    <dbReference type="NCBI Taxonomy" id="208336"/>
    <lineage>
        <taxon>Eukaryota</taxon>
        <taxon>Metazoa</taxon>
        <taxon>Chordata</taxon>
        <taxon>Craniata</taxon>
        <taxon>Vertebrata</taxon>
        <taxon>Euteleostomi</taxon>
        <taxon>Actinopterygii</taxon>
        <taxon>Neopterygii</taxon>
        <taxon>Teleostei</taxon>
        <taxon>Neoteleostei</taxon>
        <taxon>Acanthomorphata</taxon>
        <taxon>Ovalentaria</taxon>
        <taxon>Atherinomorphae</taxon>
        <taxon>Cyprinodontiformes</taxon>
        <taxon>Goodeidae</taxon>
        <taxon>Goodea</taxon>
    </lineage>
</organism>
<proteinExistence type="predicted"/>